<dbReference type="RefSeq" id="WP_068309157.1">
    <property type="nucleotide sequence ID" value="NZ_FNAK01000001.1"/>
</dbReference>
<reference evidence="2 3" key="1">
    <citation type="submission" date="2016-10" db="EMBL/GenBank/DDBJ databases">
        <authorList>
            <person name="de Groot N.N."/>
        </authorList>
    </citation>
    <scope>NUCLEOTIDE SEQUENCE [LARGE SCALE GENOMIC DNA]</scope>
    <source>
        <strain evidence="2 3">CGMCC 1.9109</strain>
    </source>
</reference>
<evidence type="ECO:0000313" key="3">
    <source>
        <dbReference type="Proteomes" id="UP000183685"/>
    </source>
</evidence>
<gene>
    <name evidence="2" type="ORF">SAMN04488071_0040</name>
</gene>
<dbReference type="OrthoDB" id="9795032at2"/>
<protein>
    <submittedName>
        <fullName evidence="2">Ferritin-like</fullName>
    </submittedName>
</protein>
<evidence type="ECO:0000259" key="1">
    <source>
        <dbReference type="Pfam" id="PF12902"/>
    </source>
</evidence>
<dbReference type="Gene3D" id="1.20.1260.10">
    <property type="match status" value="1"/>
</dbReference>
<dbReference type="Pfam" id="PF12902">
    <property type="entry name" value="Ferritin-like"/>
    <property type="match status" value="1"/>
</dbReference>
<dbReference type="PANTHER" id="PTHR34400">
    <property type="match status" value="1"/>
</dbReference>
<dbReference type="STRING" id="637679.GCA_001550055_00848"/>
<accession>A0A1G6SYM6</accession>
<dbReference type="InterPro" id="IPR026820">
    <property type="entry name" value="VioB/RebD_dom"/>
</dbReference>
<name>A0A1G6SYM6_9PROT</name>
<organism evidence="2 3">
    <name type="scientific">Kordiimonas lacus</name>
    <dbReference type="NCBI Taxonomy" id="637679"/>
    <lineage>
        <taxon>Bacteria</taxon>
        <taxon>Pseudomonadati</taxon>
        <taxon>Pseudomonadota</taxon>
        <taxon>Alphaproteobacteria</taxon>
        <taxon>Kordiimonadales</taxon>
        <taxon>Kordiimonadaceae</taxon>
        <taxon>Kordiimonas</taxon>
    </lineage>
</organism>
<dbReference type="PANTHER" id="PTHR34400:SF4">
    <property type="entry name" value="MEMBRANE PROTEIN"/>
    <property type="match status" value="1"/>
</dbReference>
<evidence type="ECO:0000313" key="2">
    <source>
        <dbReference type="EMBL" id="SDD21863.1"/>
    </source>
</evidence>
<dbReference type="InterPro" id="IPR012347">
    <property type="entry name" value="Ferritin-like"/>
</dbReference>
<dbReference type="EMBL" id="FNAK01000001">
    <property type="protein sequence ID" value="SDD21863.1"/>
    <property type="molecule type" value="Genomic_DNA"/>
</dbReference>
<feature type="domain" description="Iminophenyl-pyruvate dimer synthase" evidence="1">
    <location>
        <begin position="44"/>
        <end position="304"/>
    </location>
</feature>
<dbReference type="Proteomes" id="UP000183685">
    <property type="component" value="Unassembled WGS sequence"/>
</dbReference>
<sequence>MYDTTQKSDPLLPPTEAEKALINTINTSPAWNREKVLSDLTEHLKVAVKIELATLPIYLYTYYSINRTPEGFPSTNVTRFADEAGGLIMSVAVEEMLHMSLASNILDSLGQDPELYGNSPWPYPANLPGHTYLGPDGKAMQIPLAPFSLEQMWQFLEIEYPAMPDAPPQPGAWSTIGQVYSYVRCLILSKYITDADFNQRQTASQIQDTNYSPNNIDTAYPTGSFDKKCPVPTPTAGSAATVAEFSSRDDSHAGGVQLLTVNSKESALLAIQTIDAQGEGYDFTKFDDPSDQEFSHYYKFLTLQSNLEGYDPAHEKIPHQNPTPPAPAATTITNSDLASFVYNVPTNPVAANYEDGFNDCANVVNGLYQYMLIMTETIFKIPPAQQKLYFNQSLHRSMIWILDKVIQAMRVQQAPIKGSCLTVAFAPSFENVDLGTRDKAFGNLCHMVIKLNKKIGTEKWYTDDIQGYINMIPSLFDVSPYWTSGIVPADVLDANVAAAKAATTFKTYPASAPNPPSMVCDITPYQGIPKFPQYPPKDIGADEVRHACMGLNSCKGQGRTRDNACAGQGYCSTALAYNYAKPGEPIVSDHTCHVKNNCAGQGGCGLYGTAEEQYNDPSNNACATKGSCATPINAERFSTMGKNQGKSVWVRAREIFETETYPELRKKKPHLPEKPGTVPHPNLFQYGPTIQWIQDYSGQGMTACGASGMSGAGSCS</sequence>
<keyword evidence="3" id="KW-1185">Reference proteome</keyword>
<dbReference type="AlphaFoldDB" id="A0A1G6SYM6"/>
<proteinExistence type="predicted"/>